<sequence length="39" mass="4349">MALLKLTAVLLDIDRRAGNHGASDNHDTPLLTYRRSMVL</sequence>
<gene>
    <name evidence="1" type="ORF">RY67_672</name>
</gene>
<organism evidence="1 2">
    <name type="scientific">Bifidobacterium longum subsp. infantis</name>
    <dbReference type="NCBI Taxonomy" id="1682"/>
    <lineage>
        <taxon>Bacteria</taxon>
        <taxon>Bacillati</taxon>
        <taxon>Actinomycetota</taxon>
        <taxon>Actinomycetes</taxon>
        <taxon>Bifidobacteriales</taxon>
        <taxon>Bifidobacteriaceae</taxon>
        <taxon>Bifidobacterium</taxon>
    </lineage>
</organism>
<name>A0A0M4LU71_BIFLI</name>
<accession>A0A0M4LU71</accession>
<evidence type="ECO:0000313" key="2">
    <source>
        <dbReference type="Proteomes" id="UP000067206"/>
    </source>
</evidence>
<dbReference type="EMBL" id="CP010411">
    <property type="protein sequence ID" value="ALE08727.1"/>
    <property type="molecule type" value="Genomic_DNA"/>
</dbReference>
<dbReference type="AlphaFoldDB" id="A0A0M4LU71"/>
<proteinExistence type="predicted"/>
<dbReference type="Proteomes" id="UP000067206">
    <property type="component" value="Chromosome"/>
</dbReference>
<dbReference type="PATRIC" id="fig|1682.24.peg.647"/>
<evidence type="ECO:0000313" key="1">
    <source>
        <dbReference type="EMBL" id="ALE08727.1"/>
    </source>
</evidence>
<protein>
    <submittedName>
        <fullName evidence="1">N-acetylglucosamine-6-phosphate deacetylase</fullName>
    </submittedName>
</protein>
<reference evidence="1 2" key="1">
    <citation type="submission" date="2014-12" db="EMBL/GenBank/DDBJ databases">
        <title>Complete genome sequence of Bifidobacterium longum subsp. infantis BT1.</title>
        <authorList>
            <person name="Kim J.F."/>
            <person name="Kwak M.-J."/>
        </authorList>
    </citation>
    <scope>NUCLEOTIDE SEQUENCE [LARGE SCALE GENOMIC DNA]</scope>
    <source>
        <strain evidence="1 2">BT1</strain>
    </source>
</reference>